<comment type="similarity">
    <text evidence="2">Belongs to the tumor necrosis factor family.</text>
</comment>
<keyword evidence="7" id="KW-0812">Transmembrane</keyword>
<dbReference type="GO" id="GO:0006955">
    <property type="term" value="P:immune response"/>
    <property type="evidence" value="ECO:0007669"/>
    <property type="project" value="InterPro"/>
</dbReference>
<dbReference type="GO" id="GO:0016020">
    <property type="term" value="C:membrane"/>
    <property type="evidence" value="ECO:0007669"/>
    <property type="project" value="InterPro"/>
</dbReference>
<keyword evidence="7" id="KW-0472">Membrane</keyword>
<evidence type="ECO:0000256" key="1">
    <source>
        <dbReference type="ARBA" id="ARBA00004613"/>
    </source>
</evidence>
<comment type="subcellular location">
    <subcellularLocation>
        <location evidence="1">Secreted</location>
    </subcellularLocation>
</comment>
<evidence type="ECO:0000256" key="5">
    <source>
        <dbReference type="ARBA" id="ARBA00023157"/>
    </source>
</evidence>
<dbReference type="InterPro" id="IPR006052">
    <property type="entry name" value="TNF_dom"/>
</dbReference>
<feature type="transmembrane region" description="Helical" evidence="7">
    <location>
        <begin position="21"/>
        <end position="45"/>
    </location>
</feature>
<evidence type="ECO:0000313" key="10">
    <source>
        <dbReference type="Proteomes" id="UP001153636"/>
    </source>
</evidence>
<evidence type="ECO:0000259" key="8">
    <source>
        <dbReference type="PROSITE" id="PS50049"/>
    </source>
</evidence>
<organism evidence="9 10">
    <name type="scientific">Psylliodes chrysocephalus</name>
    <dbReference type="NCBI Taxonomy" id="3402493"/>
    <lineage>
        <taxon>Eukaryota</taxon>
        <taxon>Metazoa</taxon>
        <taxon>Ecdysozoa</taxon>
        <taxon>Arthropoda</taxon>
        <taxon>Hexapoda</taxon>
        <taxon>Insecta</taxon>
        <taxon>Pterygota</taxon>
        <taxon>Neoptera</taxon>
        <taxon>Endopterygota</taxon>
        <taxon>Coleoptera</taxon>
        <taxon>Polyphaga</taxon>
        <taxon>Cucujiformia</taxon>
        <taxon>Chrysomeloidea</taxon>
        <taxon>Chrysomelidae</taxon>
        <taxon>Galerucinae</taxon>
        <taxon>Alticini</taxon>
        <taxon>Psylliodes</taxon>
    </lineage>
</organism>
<dbReference type="Pfam" id="PF00229">
    <property type="entry name" value="TNF"/>
    <property type="match status" value="1"/>
</dbReference>
<evidence type="ECO:0000256" key="4">
    <source>
        <dbReference type="ARBA" id="ARBA00022525"/>
    </source>
</evidence>
<dbReference type="Proteomes" id="UP001153636">
    <property type="component" value="Chromosome 14"/>
</dbReference>
<dbReference type="Gene3D" id="2.60.120.40">
    <property type="match status" value="1"/>
</dbReference>
<dbReference type="PANTHER" id="PTHR15151:SF24">
    <property type="entry name" value="A PROLIFERATION-INDUCING LIGAND-LIKE PROTEIN-RELATED"/>
    <property type="match status" value="1"/>
</dbReference>
<dbReference type="EMBL" id="OV651826">
    <property type="protein sequence ID" value="CAH1103211.1"/>
    <property type="molecule type" value="Genomic_DNA"/>
</dbReference>
<dbReference type="GO" id="GO:0005615">
    <property type="term" value="C:extracellular space"/>
    <property type="evidence" value="ECO:0007669"/>
    <property type="project" value="UniProtKB-KW"/>
</dbReference>
<keyword evidence="10" id="KW-1185">Reference proteome</keyword>
<gene>
    <name evidence="9" type="ORF">PSYICH_LOCUS4470</name>
</gene>
<protein>
    <recommendedName>
        <fullName evidence="8">THD domain-containing protein</fullName>
    </recommendedName>
</protein>
<dbReference type="PROSITE" id="PS50049">
    <property type="entry name" value="THD_2"/>
    <property type="match status" value="1"/>
</dbReference>
<dbReference type="AlphaFoldDB" id="A0A9P0CS55"/>
<sequence length="453" mass="51984">MIADKKLSEYNAFGVQRRNPLNFFGTFGLAFLYVLVVALFVFNYLTVTRVAVLENEVENLKQTLSGVRLLDDNLIRDIIGFDDDDEDTDAFDTDQEPRIVVPEGGINEYVDYESYDEKHNDTNRDEDRYTKFLNRLSKVDNEDREFVATPQTKDENESIREKRNIVAATDDGVVINSESYAEKKAKVNYGYNLRGKVTQIPTRASTRSTPWPVYPYKYSTAAYYRHRPTKPTKAPNVYIRSSRVKHFDNKSKASKQKVKLANLKSLDSYLDSIEDTTTYAPPITIVRNTGYRRRSIKHLPSVHYSGDTSRYTLGVHDNFYGNDQLRHLNETFVDWKATEWVETLKMHTHFTIDNGHVTVKQTGLYFVYAQIYYMDAHDRVGYKVIKNDKVILECAITSPSIGGGMKSNTCYTAGVEHFRAGDRLELRDIEQRLSLFASGKSFFGLVKLGNISI</sequence>
<dbReference type="SUPFAM" id="SSF49842">
    <property type="entry name" value="TNF-like"/>
    <property type="match status" value="1"/>
</dbReference>
<evidence type="ECO:0000313" key="9">
    <source>
        <dbReference type="EMBL" id="CAH1103211.1"/>
    </source>
</evidence>
<dbReference type="PROSITE" id="PS00251">
    <property type="entry name" value="THD_1"/>
    <property type="match status" value="1"/>
</dbReference>
<dbReference type="InterPro" id="IPR051748">
    <property type="entry name" value="TNF_Ligand_Superfamily"/>
</dbReference>
<feature type="domain" description="THD" evidence="8">
    <location>
        <begin position="300"/>
        <end position="448"/>
    </location>
</feature>
<dbReference type="GO" id="GO:0005164">
    <property type="term" value="F:tumor necrosis factor receptor binding"/>
    <property type="evidence" value="ECO:0007669"/>
    <property type="project" value="InterPro"/>
</dbReference>
<proteinExistence type="inferred from homology"/>
<dbReference type="GO" id="GO:0005125">
    <property type="term" value="F:cytokine activity"/>
    <property type="evidence" value="ECO:0007669"/>
    <property type="project" value="UniProtKB-KW"/>
</dbReference>
<keyword evidence="4" id="KW-0964">Secreted</keyword>
<evidence type="ECO:0000256" key="2">
    <source>
        <dbReference type="ARBA" id="ARBA00008670"/>
    </source>
</evidence>
<dbReference type="InterPro" id="IPR008983">
    <property type="entry name" value="Tumour_necrosis_fac-like_dom"/>
</dbReference>
<dbReference type="OrthoDB" id="6159739at2759"/>
<keyword evidence="7" id="KW-1133">Transmembrane helix</keyword>
<dbReference type="InterPro" id="IPR021184">
    <property type="entry name" value="TNF_CS"/>
</dbReference>
<keyword evidence="3" id="KW-0202">Cytokine</keyword>
<reference evidence="9" key="1">
    <citation type="submission" date="2022-01" db="EMBL/GenBank/DDBJ databases">
        <authorList>
            <person name="King R."/>
        </authorList>
    </citation>
    <scope>NUCLEOTIDE SEQUENCE</scope>
</reference>
<evidence type="ECO:0000256" key="3">
    <source>
        <dbReference type="ARBA" id="ARBA00022514"/>
    </source>
</evidence>
<name>A0A9P0CS55_9CUCU</name>
<evidence type="ECO:0000256" key="7">
    <source>
        <dbReference type="SAM" id="Phobius"/>
    </source>
</evidence>
<evidence type="ECO:0000256" key="6">
    <source>
        <dbReference type="ARBA" id="ARBA00023180"/>
    </source>
</evidence>
<accession>A0A9P0CS55</accession>
<keyword evidence="5" id="KW-1015">Disulfide bond</keyword>
<keyword evidence="6" id="KW-0325">Glycoprotein</keyword>
<dbReference type="PANTHER" id="PTHR15151">
    <property type="entry name" value="PROTEIN EIGER"/>
    <property type="match status" value="1"/>
</dbReference>